<dbReference type="InterPro" id="IPR011009">
    <property type="entry name" value="Kinase-like_dom_sf"/>
</dbReference>
<gene>
    <name evidence="2" type="primary">106080405</name>
</gene>
<protein>
    <recommendedName>
        <fullName evidence="1">CHK kinase-like domain-containing protein</fullName>
    </recommendedName>
</protein>
<dbReference type="OrthoDB" id="411145at2759"/>
<keyword evidence="3" id="KW-1185">Reference proteome</keyword>
<dbReference type="InterPro" id="IPR015897">
    <property type="entry name" value="CHK_kinase-like"/>
</dbReference>
<dbReference type="InterPro" id="IPR004119">
    <property type="entry name" value="EcKL"/>
</dbReference>
<dbReference type="Pfam" id="PF02958">
    <property type="entry name" value="EcKL"/>
    <property type="match status" value="1"/>
</dbReference>
<name>A0A1I8PNR2_STOCA</name>
<evidence type="ECO:0000313" key="2">
    <source>
        <dbReference type="EnsemblMetazoa" id="SCAU009753-PA"/>
    </source>
</evidence>
<dbReference type="AlphaFoldDB" id="A0A1I8PNR2"/>
<dbReference type="SUPFAM" id="SSF56112">
    <property type="entry name" value="Protein kinase-like (PK-like)"/>
    <property type="match status" value="1"/>
</dbReference>
<dbReference type="STRING" id="35570.A0A1I8PNR2"/>
<proteinExistence type="predicted"/>
<dbReference type="PANTHER" id="PTHR11012">
    <property type="entry name" value="PROTEIN KINASE-LIKE DOMAIN-CONTAINING"/>
    <property type="match status" value="1"/>
</dbReference>
<sequence length="413" mass="48536">MTTPVWLTQNYMEEVLKLHHKDAALKIQNITIKPALGKGENYGGVLTKVKVAYSWGHEGSITTEKSLLVKSCYEEDKIALEKMQPYDIFNREMTIYDQVLPKLNQLLQEVNDTDKLFATALYTDYKRQALVFEDLSVQGYVMADRIERLDKDHMLLILRKLAKMHATSAILNQREKGCLQGYDRGFFNKHTDTYKTYFVDTFMACARYLQKQPELECYARKIFTMEPYYMEIGLRCFQPIEGQVNVLAHGDVWTNNVMFKYDEETKRPLDVILIDFQYSFWGSPSLDLHHCFNTSLREPLRRQGQEELTQFYHHWFTTTLRKLKYTDNIIPSLKAFNIQMEQKRFFALHSALIIQAVMLNQDATDADFNALMGLDERARNFKNRLYNNNPVIQENLKFLLPYFDHKGLLEVDQ</sequence>
<feature type="domain" description="CHK kinase-like" evidence="1">
    <location>
        <begin position="130"/>
        <end position="322"/>
    </location>
</feature>
<organism evidence="2 3">
    <name type="scientific">Stomoxys calcitrans</name>
    <name type="common">Stable fly</name>
    <name type="synonym">Conops calcitrans</name>
    <dbReference type="NCBI Taxonomy" id="35570"/>
    <lineage>
        <taxon>Eukaryota</taxon>
        <taxon>Metazoa</taxon>
        <taxon>Ecdysozoa</taxon>
        <taxon>Arthropoda</taxon>
        <taxon>Hexapoda</taxon>
        <taxon>Insecta</taxon>
        <taxon>Pterygota</taxon>
        <taxon>Neoptera</taxon>
        <taxon>Endopterygota</taxon>
        <taxon>Diptera</taxon>
        <taxon>Brachycera</taxon>
        <taxon>Muscomorpha</taxon>
        <taxon>Muscoidea</taxon>
        <taxon>Muscidae</taxon>
        <taxon>Stomoxys</taxon>
    </lineage>
</organism>
<dbReference type="SMART" id="SM00587">
    <property type="entry name" value="CHK"/>
    <property type="match status" value="1"/>
</dbReference>
<dbReference type="Gene3D" id="3.90.1200.10">
    <property type="match status" value="1"/>
</dbReference>
<dbReference type="EnsemblMetazoa" id="SCAU009753-RA">
    <property type="protein sequence ID" value="SCAU009753-PA"/>
    <property type="gene ID" value="SCAU009753"/>
</dbReference>
<evidence type="ECO:0000259" key="1">
    <source>
        <dbReference type="SMART" id="SM00587"/>
    </source>
</evidence>
<dbReference type="PANTHER" id="PTHR11012:SF13">
    <property type="entry name" value="CHK KINASE-LIKE DOMAIN-CONTAINING PROTEIN-RELATED"/>
    <property type="match status" value="1"/>
</dbReference>
<reference evidence="2" key="1">
    <citation type="submission" date="2020-05" db="UniProtKB">
        <authorList>
            <consortium name="EnsemblMetazoa"/>
        </authorList>
    </citation>
    <scope>IDENTIFICATION</scope>
    <source>
        <strain evidence="2">USDA</strain>
    </source>
</reference>
<dbReference type="VEuPathDB" id="VectorBase:SCAU009753"/>
<evidence type="ECO:0000313" key="3">
    <source>
        <dbReference type="Proteomes" id="UP000095300"/>
    </source>
</evidence>
<dbReference type="KEGG" id="scac:106080405"/>
<accession>A0A1I8PNR2</accession>
<dbReference type="Proteomes" id="UP000095300">
    <property type="component" value="Unassembled WGS sequence"/>
</dbReference>